<evidence type="ECO:0000259" key="1">
    <source>
        <dbReference type="Pfam" id="PF13843"/>
    </source>
</evidence>
<organism evidence="2">
    <name type="scientific">Pararge aegeria</name>
    <name type="common">speckled wood butterfly</name>
    <dbReference type="NCBI Taxonomy" id="116150"/>
    <lineage>
        <taxon>Eukaryota</taxon>
        <taxon>Metazoa</taxon>
        <taxon>Ecdysozoa</taxon>
        <taxon>Arthropoda</taxon>
        <taxon>Hexapoda</taxon>
        <taxon>Insecta</taxon>
        <taxon>Pterygota</taxon>
        <taxon>Neoptera</taxon>
        <taxon>Endopterygota</taxon>
        <taxon>Lepidoptera</taxon>
        <taxon>Glossata</taxon>
        <taxon>Ditrysia</taxon>
        <taxon>Papilionoidea</taxon>
        <taxon>Nymphalidae</taxon>
        <taxon>Satyrinae</taxon>
        <taxon>Satyrini</taxon>
        <taxon>Parargina</taxon>
        <taxon>Pararge</taxon>
    </lineage>
</organism>
<protein>
    <recommendedName>
        <fullName evidence="1">PiggyBac transposable element-derived protein domain-containing protein</fullName>
    </recommendedName>
</protein>
<dbReference type="AlphaFoldDB" id="S4P2U4"/>
<feature type="non-terminal residue" evidence="2">
    <location>
        <position position="77"/>
    </location>
</feature>
<reference evidence="2" key="1">
    <citation type="journal article" date="2013" name="BMC Genomics">
        <title>Unscrambling butterfly oogenesis.</title>
        <authorList>
            <person name="Carter J.M."/>
            <person name="Baker S.C."/>
            <person name="Pink R."/>
            <person name="Carter D.R."/>
            <person name="Collins A."/>
            <person name="Tomlin J."/>
            <person name="Gibbs M."/>
            <person name="Breuker C.J."/>
        </authorList>
    </citation>
    <scope>NUCLEOTIDE SEQUENCE</scope>
    <source>
        <tissue evidence="2">Ovary</tissue>
    </source>
</reference>
<proteinExistence type="predicted"/>
<name>S4P2U4_9NEOP</name>
<dbReference type="InterPro" id="IPR029526">
    <property type="entry name" value="PGBD"/>
</dbReference>
<accession>S4P2U4</accession>
<dbReference type="Pfam" id="PF13843">
    <property type="entry name" value="DDE_Tnp_1_7"/>
    <property type="match status" value="1"/>
</dbReference>
<reference evidence="2" key="2">
    <citation type="submission" date="2013-05" db="EMBL/GenBank/DDBJ databases">
        <authorList>
            <person name="Carter J.-M."/>
            <person name="Baker S.C."/>
            <person name="Pink R."/>
            <person name="Carter D.R.F."/>
            <person name="Collins A."/>
            <person name="Tomlin J."/>
            <person name="Gibbs M."/>
            <person name="Breuker C.J."/>
        </authorList>
    </citation>
    <scope>NUCLEOTIDE SEQUENCE</scope>
    <source>
        <tissue evidence="2">Ovary</tissue>
    </source>
</reference>
<evidence type="ECO:0000313" key="2">
    <source>
        <dbReference type="EMBL" id="JAA80710.1"/>
    </source>
</evidence>
<feature type="domain" description="PiggyBac transposable element-derived protein" evidence="1">
    <location>
        <begin position="1"/>
        <end position="71"/>
    </location>
</feature>
<sequence length="77" mass="9075">MLHFLGLSLLKGHIKCPEQRRVFSQADPLYFHPIFSYVMSGRRYEQILRCLCTSELGEKGENKIVKFIDLLTLNFRK</sequence>
<dbReference type="EMBL" id="GAIX01011850">
    <property type="protein sequence ID" value="JAA80710.1"/>
    <property type="molecule type" value="Transcribed_RNA"/>
</dbReference>